<dbReference type="HAMAP" id="MF_00061">
    <property type="entry name" value="IspE"/>
    <property type="match status" value="1"/>
</dbReference>
<evidence type="ECO:0000256" key="5">
    <source>
        <dbReference type="ARBA" id="ARBA00022741"/>
    </source>
</evidence>
<comment type="catalytic activity">
    <reaction evidence="9">
        <text>4-CDP-2-C-methyl-D-erythritol + ATP = 4-CDP-2-C-methyl-D-erythritol 2-phosphate + ADP + H(+)</text>
        <dbReference type="Rhea" id="RHEA:18437"/>
        <dbReference type="ChEBI" id="CHEBI:15378"/>
        <dbReference type="ChEBI" id="CHEBI:30616"/>
        <dbReference type="ChEBI" id="CHEBI:57823"/>
        <dbReference type="ChEBI" id="CHEBI:57919"/>
        <dbReference type="ChEBI" id="CHEBI:456216"/>
        <dbReference type="EC" id="2.7.1.148"/>
    </reaction>
</comment>
<dbReference type="InterPro" id="IPR020568">
    <property type="entry name" value="Ribosomal_Su5_D2-typ_SF"/>
</dbReference>
<comment type="pathway">
    <text evidence="9">Isoprenoid biosynthesis; isopentenyl diphosphate biosynthesis via DXP pathway; isopentenyl diphosphate from 1-deoxy-D-xylulose 5-phosphate: step 3/6.</text>
</comment>
<dbReference type="EMBL" id="JALQCY010000004">
    <property type="protein sequence ID" value="MCK9794787.1"/>
    <property type="molecule type" value="Genomic_DNA"/>
</dbReference>
<dbReference type="GO" id="GO:0050515">
    <property type="term" value="F:4-(cytidine 5'-diphospho)-2-C-methyl-D-erythritol kinase activity"/>
    <property type="evidence" value="ECO:0007669"/>
    <property type="project" value="UniProtKB-EC"/>
</dbReference>
<keyword evidence="6 9" id="KW-0418">Kinase</keyword>
<evidence type="ECO:0000256" key="4">
    <source>
        <dbReference type="ARBA" id="ARBA00022679"/>
    </source>
</evidence>
<dbReference type="PANTHER" id="PTHR43527:SF2">
    <property type="entry name" value="4-DIPHOSPHOCYTIDYL-2-C-METHYL-D-ERYTHRITOL KINASE, CHLOROPLASTIC"/>
    <property type="match status" value="1"/>
</dbReference>
<evidence type="ECO:0000256" key="3">
    <source>
        <dbReference type="ARBA" id="ARBA00017473"/>
    </source>
</evidence>
<evidence type="ECO:0000256" key="7">
    <source>
        <dbReference type="ARBA" id="ARBA00022840"/>
    </source>
</evidence>
<dbReference type="InterPro" id="IPR014721">
    <property type="entry name" value="Ribsml_uS5_D2-typ_fold_subgr"/>
</dbReference>
<evidence type="ECO:0000256" key="1">
    <source>
        <dbReference type="ARBA" id="ARBA00009684"/>
    </source>
</evidence>
<feature type="active site" evidence="9">
    <location>
        <position position="149"/>
    </location>
</feature>
<proteinExistence type="inferred from homology"/>
<evidence type="ECO:0000256" key="6">
    <source>
        <dbReference type="ARBA" id="ARBA00022777"/>
    </source>
</evidence>
<dbReference type="InterPro" id="IPR006204">
    <property type="entry name" value="GHMP_kinase_N_dom"/>
</dbReference>
<evidence type="ECO:0000313" key="13">
    <source>
        <dbReference type="Proteomes" id="UP001651050"/>
    </source>
</evidence>
<gene>
    <name evidence="9" type="primary">ispE</name>
    <name evidence="12" type="ORF">M1843_13630</name>
</gene>
<comment type="similarity">
    <text evidence="1 9">Belongs to the GHMP kinase family. IspE subfamily.</text>
</comment>
<dbReference type="Pfam" id="PF00288">
    <property type="entry name" value="GHMP_kinases_N"/>
    <property type="match status" value="1"/>
</dbReference>
<accession>A0ABT0J5N7</accession>
<dbReference type="Pfam" id="PF08544">
    <property type="entry name" value="GHMP_kinases_C"/>
    <property type="match status" value="1"/>
</dbReference>
<dbReference type="InterPro" id="IPR004424">
    <property type="entry name" value="IspE"/>
</dbReference>
<dbReference type="PIRSF" id="PIRSF010376">
    <property type="entry name" value="IspE"/>
    <property type="match status" value="1"/>
</dbReference>
<feature type="domain" description="GHMP kinase N-terminal" evidence="10">
    <location>
        <begin position="79"/>
        <end position="156"/>
    </location>
</feature>
<dbReference type="EC" id="2.7.1.148" evidence="2 9"/>
<feature type="active site" evidence="9">
    <location>
        <position position="19"/>
    </location>
</feature>
<feature type="domain" description="GHMP kinase C-terminal" evidence="11">
    <location>
        <begin position="218"/>
        <end position="295"/>
    </location>
</feature>
<dbReference type="Gene3D" id="3.30.70.890">
    <property type="entry name" value="GHMP kinase, C-terminal domain"/>
    <property type="match status" value="1"/>
</dbReference>
<dbReference type="InterPro" id="IPR036554">
    <property type="entry name" value="GHMP_kinase_C_sf"/>
</dbReference>
<dbReference type="NCBIfam" id="NF002870">
    <property type="entry name" value="PRK03188.1"/>
    <property type="match status" value="1"/>
</dbReference>
<evidence type="ECO:0000256" key="8">
    <source>
        <dbReference type="ARBA" id="ARBA00032554"/>
    </source>
</evidence>
<feature type="binding site" evidence="9">
    <location>
        <begin position="107"/>
        <end position="117"/>
    </location>
    <ligand>
        <name>ATP</name>
        <dbReference type="ChEBI" id="CHEBI:30616"/>
    </ligand>
</feature>
<keyword evidence="13" id="KW-1185">Reference proteome</keyword>
<keyword evidence="5 9" id="KW-0547">Nucleotide-binding</keyword>
<organism evidence="12 13">
    <name type="scientific">Isoptericola peretonis</name>
    <dbReference type="NCBI Taxonomy" id="2918523"/>
    <lineage>
        <taxon>Bacteria</taxon>
        <taxon>Bacillati</taxon>
        <taxon>Actinomycetota</taxon>
        <taxon>Actinomycetes</taxon>
        <taxon>Micrococcales</taxon>
        <taxon>Promicromonosporaceae</taxon>
        <taxon>Isoptericola</taxon>
    </lineage>
</organism>
<evidence type="ECO:0000259" key="10">
    <source>
        <dbReference type="Pfam" id="PF00288"/>
    </source>
</evidence>
<sequence>MTHLAAAPSPSVRVRAPGKVNLSLRVGAVQEDGYHPLSTIFQAVALYEEVTATQVSEGAGVTITVDGPQADLVPLDATNLAWRAAEALAARVGTPPDVALHLAKGVPVAGGMAGGSADAAATLVACDALWQTGLSRDELASLAADLGSDVPFALLGHTAVGTGRGHLLTPAMTRGEFHWVFAAQAEGLSTPAVYGRFDELTAGSESADDPGLTEDTGLMQALRAGDAHALGRALHNDLEPAALSLRPGLERTIVVAREAGALGAFVSGSGPTVAALARSRQHALAIAASWTAEGAADSVWCTSGPAHGARLLP</sequence>
<evidence type="ECO:0000256" key="9">
    <source>
        <dbReference type="HAMAP-Rule" id="MF_00061"/>
    </source>
</evidence>
<dbReference type="Gene3D" id="3.30.230.10">
    <property type="match status" value="1"/>
</dbReference>
<evidence type="ECO:0000313" key="12">
    <source>
        <dbReference type="EMBL" id="MCK9794787.1"/>
    </source>
</evidence>
<reference evidence="12 13" key="1">
    <citation type="submission" date="2022-02" db="EMBL/GenBank/DDBJ databases">
        <title>The car tank lid bacteriome: a reservoir of bacteria with potential in bioremediation of fuel.</title>
        <authorList>
            <person name="Vidal-Verdu A."/>
            <person name="Gomez-Martinez D."/>
            <person name="Latorre-Perez A."/>
            <person name="Pereto J."/>
            <person name="Porcar M."/>
        </authorList>
    </citation>
    <scope>NUCLEOTIDE SEQUENCE [LARGE SCALE GENOMIC DNA]</scope>
    <source>
        <strain evidence="12 13">4D.3</strain>
    </source>
</reference>
<dbReference type="PANTHER" id="PTHR43527">
    <property type="entry name" value="4-DIPHOSPHOCYTIDYL-2-C-METHYL-D-ERYTHRITOL KINASE, CHLOROPLASTIC"/>
    <property type="match status" value="1"/>
</dbReference>
<protein>
    <recommendedName>
        <fullName evidence="3 9">4-diphosphocytidyl-2-C-methyl-D-erythritol kinase</fullName>
        <shortName evidence="9">CMK</shortName>
        <ecNumber evidence="2 9">2.7.1.148</ecNumber>
    </recommendedName>
    <alternativeName>
        <fullName evidence="8 9">4-(cytidine-5'-diphospho)-2-C-methyl-D-erythritol kinase</fullName>
    </alternativeName>
</protein>
<keyword evidence="9" id="KW-0414">Isoprene biosynthesis</keyword>
<dbReference type="RefSeq" id="WP_416344650.1">
    <property type="nucleotide sequence ID" value="NZ_JALQCY010000004.1"/>
</dbReference>
<comment type="function">
    <text evidence="9">Catalyzes the phosphorylation of the position 2 hydroxy group of 4-diphosphocytidyl-2C-methyl-D-erythritol.</text>
</comment>
<dbReference type="NCBIfam" id="TIGR00154">
    <property type="entry name" value="ispE"/>
    <property type="match status" value="1"/>
</dbReference>
<keyword evidence="4 9" id="KW-0808">Transferase</keyword>
<dbReference type="SUPFAM" id="SSF55060">
    <property type="entry name" value="GHMP Kinase, C-terminal domain"/>
    <property type="match status" value="1"/>
</dbReference>
<dbReference type="InterPro" id="IPR013750">
    <property type="entry name" value="GHMP_kinase_C_dom"/>
</dbReference>
<keyword evidence="7 9" id="KW-0067">ATP-binding</keyword>
<comment type="caution">
    <text evidence="12">The sequence shown here is derived from an EMBL/GenBank/DDBJ whole genome shotgun (WGS) entry which is preliminary data.</text>
</comment>
<name>A0ABT0J5N7_9MICO</name>
<dbReference type="Proteomes" id="UP001651050">
    <property type="component" value="Unassembled WGS sequence"/>
</dbReference>
<dbReference type="SUPFAM" id="SSF54211">
    <property type="entry name" value="Ribosomal protein S5 domain 2-like"/>
    <property type="match status" value="1"/>
</dbReference>
<evidence type="ECO:0000256" key="2">
    <source>
        <dbReference type="ARBA" id="ARBA00012052"/>
    </source>
</evidence>
<evidence type="ECO:0000259" key="11">
    <source>
        <dbReference type="Pfam" id="PF08544"/>
    </source>
</evidence>